<keyword evidence="12" id="KW-1064">Adaptive immunity</keyword>
<name>A0A6G0ZJH2_APHCR</name>
<feature type="region of interest" description="Disordered" evidence="20">
    <location>
        <begin position="429"/>
        <end position="448"/>
    </location>
</feature>
<dbReference type="InterPro" id="IPR013087">
    <property type="entry name" value="Znf_C2H2_type"/>
</dbReference>
<dbReference type="PROSITE" id="PS00028">
    <property type="entry name" value="ZINC_FINGER_C2H2_1"/>
    <property type="match status" value="4"/>
</dbReference>
<feature type="domain" description="C2H2-type" evidence="21">
    <location>
        <begin position="722"/>
        <end position="749"/>
    </location>
</feature>
<dbReference type="GO" id="GO:0042302">
    <property type="term" value="F:structural constituent of cuticle"/>
    <property type="evidence" value="ECO:0007669"/>
    <property type="project" value="UniProtKB-UniRule"/>
</dbReference>
<organism evidence="23 24">
    <name type="scientific">Aphis craccivora</name>
    <name type="common">Cowpea aphid</name>
    <dbReference type="NCBI Taxonomy" id="307492"/>
    <lineage>
        <taxon>Eukaryota</taxon>
        <taxon>Metazoa</taxon>
        <taxon>Ecdysozoa</taxon>
        <taxon>Arthropoda</taxon>
        <taxon>Hexapoda</taxon>
        <taxon>Insecta</taxon>
        <taxon>Pterygota</taxon>
        <taxon>Neoptera</taxon>
        <taxon>Paraneoptera</taxon>
        <taxon>Hemiptera</taxon>
        <taxon>Sternorrhyncha</taxon>
        <taxon>Aphidomorpha</taxon>
        <taxon>Aphidoidea</taxon>
        <taxon>Aphididae</taxon>
        <taxon>Aphidini</taxon>
        <taxon>Aphis</taxon>
        <taxon>Aphis</taxon>
    </lineage>
</organism>
<dbReference type="PROSITE" id="PS50157">
    <property type="entry name" value="ZINC_FINGER_C2H2_2"/>
    <property type="match status" value="5"/>
</dbReference>
<dbReference type="PROSITE" id="PS50280">
    <property type="entry name" value="SET"/>
    <property type="match status" value="1"/>
</dbReference>
<keyword evidence="3 19" id="KW-0193">Cuticle</keyword>
<dbReference type="GO" id="GO:0008270">
    <property type="term" value="F:zinc ion binding"/>
    <property type="evidence" value="ECO:0007669"/>
    <property type="project" value="UniProtKB-KW"/>
</dbReference>
<feature type="region of interest" description="Disordered" evidence="20">
    <location>
        <begin position="947"/>
        <end position="1077"/>
    </location>
</feature>
<dbReference type="Gene3D" id="3.30.160.60">
    <property type="entry name" value="Classic Zinc Finger"/>
    <property type="match status" value="5"/>
</dbReference>
<dbReference type="PROSITE" id="PS00233">
    <property type="entry name" value="CHIT_BIND_RR_1"/>
    <property type="match status" value="1"/>
</dbReference>
<evidence type="ECO:0000256" key="6">
    <source>
        <dbReference type="ARBA" id="ARBA00022737"/>
    </source>
</evidence>
<feature type="compositionally biased region" description="Low complexity" evidence="20">
    <location>
        <begin position="947"/>
        <end position="1010"/>
    </location>
</feature>
<dbReference type="Pfam" id="PF00096">
    <property type="entry name" value="zf-C2H2"/>
    <property type="match status" value="4"/>
</dbReference>
<feature type="compositionally biased region" description="Polar residues" evidence="20">
    <location>
        <begin position="1136"/>
        <end position="1147"/>
    </location>
</feature>
<evidence type="ECO:0000256" key="13">
    <source>
        <dbReference type="ARBA" id="ARBA00023163"/>
    </source>
</evidence>
<keyword evidence="10" id="KW-0805">Transcription regulation</keyword>
<feature type="domain" description="SET" evidence="22">
    <location>
        <begin position="63"/>
        <end position="193"/>
    </location>
</feature>
<accession>A0A6G0ZJH2</accession>
<evidence type="ECO:0000256" key="19">
    <source>
        <dbReference type="PROSITE-ProRule" id="PRU00497"/>
    </source>
</evidence>
<evidence type="ECO:0000256" key="16">
    <source>
        <dbReference type="ARBA" id="ARBA00075301"/>
    </source>
</evidence>
<feature type="domain" description="C2H2-type" evidence="21">
    <location>
        <begin position="638"/>
        <end position="665"/>
    </location>
</feature>
<feature type="compositionally biased region" description="Basic and acidic residues" evidence="20">
    <location>
        <begin position="1063"/>
        <end position="1072"/>
    </location>
</feature>
<comment type="subcellular location">
    <subcellularLocation>
        <location evidence="1">Nucleus</location>
    </subcellularLocation>
</comment>
<evidence type="ECO:0000256" key="12">
    <source>
        <dbReference type="ARBA" id="ARBA00023130"/>
    </source>
</evidence>
<evidence type="ECO:0000256" key="14">
    <source>
        <dbReference type="ARBA" id="ARBA00023242"/>
    </source>
</evidence>
<evidence type="ECO:0000256" key="5">
    <source>
        <dbReference type="ARBA" id="ARBA00022723"/>
    </source>
</evidence>
<proteinExistence type="inferred from homology"/>
<sequence>MLNVLILNHDILPVQETPPMESDLPFDFNSIKEEEFDKFVDYIVLDQPADPNNPNRAESSLPRNLKLKKIGKKITGVKSAIYIPLGTRFGPLVGEVCVKEHAPNGKRKYFWRVQLMLAQDNFWRKMRQQIYKENKPFYYINTYDETKSNWMRYVSAPYSPQSQNLIACQCGTDIFFYTIRPIFPNEELLVWYCREFAERLNYPSSVEQMIQRMQGKIQTSTSPTLPMLADGADTVSSSSTPSTPPPLPTDSADVTLKSGNRVHWQDDDIRNEFDKAMTNNATSMRRVVISPVKEYIDNGNADVLRLDGLRLRPVDDEGKAQGYAQSHSVRSDEGYHSHTYHDDAPTPPEHLSDSDDSSNCILDYSKKSKLPKPDEEAVEVETNEFLKVKIKLRKASQYRKDTDQPQKEQTPPLVVVAAAEPVIVVRSQSPKRYAEPSSSSAPCSDTVESLPKKIKLDAPVAPPPPSVIYQYPRDQKSLLENLLLQNKDSSPPAAPAPIAPSITPPPQMPVADPTYIQRGYVNASVSPDSSTKVLSPLHQMHRSPPPPAILVYPTPPGQQMQYMPYHHQSHLFPPQNGGGYQCHYSGSHPVESSASSPPAGSMSPDDVSPCGSPGSTSNSRGYRSLPYPISKKNGKMHYECNVCRKTFGQLSNLKVHLRTHSGERPFKCKTCGKSFTQLAHLQKHNYVHTGERPHECDVCQKRFSSTSNLKTHSRLHTGDKPFVCEICSSTFTQLVHLKLHKRIHTNERPFTCHCCQKSYISASGLRTHWKTTSCRPPYTVGKDDAAEQQISSPDYQAYHQNNYSNGIMEHADDTNQNIYGGPHVSDKHDDDDDMYAHLRPHHQQAITPVQPEEIQRPSVIEQRHFIDFSFGYFVSHPSRHFPLAFKMMIAQCLLVAGIAAVAVSMPVTQEEYARYIAQQQTEKGQPIRRPVLLQVVPAGGAAYQQPAAASPRPAYQQPAAYQPQPAAYQPQPAAYQPQPAAYQPQPAAYQPPQTYQQPEEYQQPEQPYQPSVRPQAPRPKVPAKPKYQNRPEKPEDEENDNNPNAQYQFSFDISDDESTNYHNRKEQRDGEKISGSYSVVDSDGFIRTVTYTADPEEGFKAEVSREPTNIHVKIPTPAPQTASPAPQYRLPERKAQQPQYISVQASEPESAAQPADPISGYYRSPPQQAKQAPAAHRFAAPRPQAGHKASALGYATAPTNSPPIIYQAYDQ</sequence>
<feature type="domain" description="C2H2-type" evidence="21">
    <location>
        <begin position="666"/>
        <end position="693"/>
    </location>
</feature>
<dbReference type="PROSITE" id="PS51155">
    <property type="entry name" value="CHIT_BIND_RR_2"/>
    <property type="match status" value="1"/>
</dbReference>
<dbReference type="SUPFAM" id="SSF57667">
    <property type="entry name" value="beta-beta-alpha zinc fingers"/>
    <property type="match status" value="3"/>
</dbReference>
<dbReference type="InterPro" id="IPR050331">
    <property type="entry name" value="Zinc_finger"/>
</dbReference>
<evidence type="ECO:0000256" key="18">
    <source>
        <dbReference type="PROSITE-ProRule" id="PRU00042"/>
    </source>
</evidence>
<evidence type="ECO:0000256" key="17">
    <source>
        <dbReference type="ARBA" id="ARBA00078155"/>
    </source>
</evidence>
<dbReference type="GO" id="GO:0005737">
    <property type="term" value="C:cytoplasm"/>
    <property type="evidence" value="ECO:0007669"/>
    <property type="project" value="TreeGrafter"/>
</dbReference>
<comment type="similarity">
    <text evidence="2">Belongs to the krueppel C2H2-type zinc-finger protein family.</text>
</comment>
<dbReference type="GO" id="GO:0008757">
    <property type="term" value="F:S-adenosylmethionine-dependent methyltransferase activity"/>
    <property type="evidence" value="ECO:0007669"/>
    <property type="project" value="UniProtKB-ARBA"/>
</dbReference>
<dbReference type="PRINTS" id="PR00947">
    <property type="entry name" value="CUTICLE"/>
</dbReference>
<evidence type="ECO:0000256" key="8">
    <source>
        <dbReference type="ARBA" id="ARBA00022833"/>
    </source>
</evidence>
<evidence type="ECO:0000256" key="4">
    <source>
        <dbReference type="ARBA" id="ARBA00022588"/>
    </source>
</evidence>
<evidence type="ECO:0000256" key="11">
    <source>
        <dbReference type="ARBA" id="ARBA00023125"/>
    </source>
</evidence>
<dbReference type="FunFam" id="3.30.160.60:FF:000132">
    <property type="entry name" value="PR domain zinc finger protein 1"/>
    <property type="match status" value="1"/>
</dbReference>
<dbReference type="Gene3D" id="2.170.270.10">
    <property type="entry name" value="SET domain"/>
    <property type="match status" value="1"/>
</dbReference>
<dbReference type="InterPro" id="IPR000618">
    <property type="entry name" value="Insect_cuticle"/>
</dbReference>
<evidence type="ECO:0000256" key="7">
    <source>
        <dbReference type="ARBA" id="ARBA00022771"/>
    </source>
</evidence>
<evidence type="ECO:0000259" key="22">
    <source>
        <dbReference type="PROSITE" id="PS50280"/>
    </source>
</evidence>
<evidence type="ECO:0000256" key="2">
    <source>
        <dbReference type="ARBA" id="ARBA00006991"/>
    </source>
</evidence>
<evidence type="ECO:0000256" key="1">
    <source>
        <dbReference type="ARBA" id="ARBA00004123"/>
    </source>
</evidence>
<protein>
    <recommendedName>
        <fullName evidence="15">Tissue-resident T-cell transcription regulator protein ZNF683</fullName>
    </recommendedName>
    <alternativeName>
        <fullName evidence="16">Homolog of Blimp-1 in T-cell</fullName>
    </alternativeName>
    <alternativeName>
        <fullName evidence="17">Zinc finger protein 683</fullName>
    </alternativeName>
</protein>
<dbReference type="SMART" id="SM00355">
    <property type="entry name" value="ZnF_C2H2"/>
    <property type="match status" value="5"/>
</dbReference>
<keyword evidence="13" id="KW-0804">Transcription</keyword>
<comment type="caution">
    <text evidence="23">The sequence shown here is derived from an EMBL/GenBank/DDBJ whole genome shotgun (WGS) entry which is preliminary data.</text>
</comment>
<keyword evidence="9" id="KW-0391">Immunity</keyword>
<reference evidence="23 24" key="1">
    <citation type="submission" date="2019-08" db="EMBL/GenBank/DDBJ databases">
        <title>Whole genome of Aphis craccivora.</title>
        <authorList>
            <person name="Voronova N.V."/>
            <person name="Shulinski R.S."/>
            <person name="Bandarenka Y.V."/>
            <person name="Zhorov D.G."/>
            <person name="Warner D."/>
        </authorList>
    </citation>
    <scope>NUCLEOTIDE SEQUENCE [LARGE SCALE GENOMIC DNA]</scope>
    <source>
        <strain evidence="23">180601</strain>
        <tissue evidence="23">Whole Body</tissue>
    </source>
</reference>
<dbReference type="GO" id="GO:0051239">
    <property type="term" value="P:regulation of multicellular organismal process"/>
    <property type="evidence" value="ECO:0007669"/>
    <property type="project" value="UniProtKB-ARBA"/>
</dbReference>
<feature type="domain" description="C2H2-type" evidence="21">
    <location>
        <begin position="750"/>
        <end position="777"/>
    </location>
</feature>
<feature type="compositionally biased region" description="Low complexity" evidence="20">
    <location>
        <begin position="1165"/>
        <end position="1184"/>
    </location>
</feature>
<dbReference type="GO" id="GO:0002682">
    <property type="term" value="P:regulation of immune system process"/>
    <property type="evidence" value="ECO:0007669"/>
    <property type="project" value="UniProtKB-ARBA"/>
</dbReference>
<feature type="region of interest" description="Disordered" evidence="20">
    <location>
        <begin position="486"/>
        <end position="506"/>
    </location>
</feature>
<dbReference type="GO" id="GO:0002250">
    <property type="term" value="P:adaptive immune response"/>
    <property type="evidence" value="ECO:0007669"/>
    <property type="project" value="UniProtKB-KW"/>
</dbReference>
<dbReference type="Pfam" id="PF00379">
    <property type="entry name" value="Chitin_bind_4"/>
    <property type="match status" value="1"/>
</dbReference>
<keyword evidence="4" id="KW-0399">Innate immunity</keyword>
<dbReference type="SUPFAM" id="SSF82199">
    <property type="entry name" value="SET domain"/>
    <property type="match status" value="1"/>
</dbReference>
<evidence type="ECO:0000256" key="9">
    <source>
        <dbReference type="ARBA" id="ARBA00022859"/>
    </source>
</evidence>
<dbReference type="SMART" id="SM00317">
    <property type="entry name" value="SET"/>
    <property type="match status" value="1"/>
</dbReference>
<keyword evidence="14" id="KW-0539">Nucleus</keyword>
<dbReference type="EMBL" id="VUJU01000313">
    <property type="protein sequence ID" value="KAF0771307.1"/>
    <property type="molecule type" value="Genomic_DNA"/>
</dbReference>
<feature type="compositionally biased region" description="Pro residues" evidence="20">
    <location>
        <begin position="492"/>
        <end position="506"/>
    </location>
</feature>
<dbReference type="PANTHER" id="PTHR16515">
    <property type="entry name" value="PR DOMAIN ZINC FINGER PROTEIN"/>
    <property type="match status" value="1"/>
</dbReference>
<dbReference type="InterPro" id="IPR046341">
    <property type="entry name" value="SET_dom_sf"/>
</dbReference>
<feature type="region of interest" description="Disordered" evidence="20">
    <location>
        <begin position="317"/>
        <end position="366"/>
    </location>
</feature>
<feature type="region of interest" description="Disordered" evidence="20">
    <location>
        <begin position="1097"/>
        <end position="1211"/>
    </location>
</feature>
<feature type="compositionally biased region" description="Basic and acidic residues" evidence="20">
    <location>
        <begin position="329"/>
        <end position="344"/>
    </location>
</feature>
<dbReference type="CDD" id="cd19187">
    <property type="entry name" value="PR-SET_PRDM1"/>
    <property type="match status" value="1"/>
</dbReference>
<dbReference type="Pfam" id="PF21549">
    <property type="entry name" value="PRDM2_PR"/>
    <property type="match status" value="1"/>
</dbReference>
<dbReference type="FunFam" id="3.30.160.60:FF:000833">
    <property type="entry name" value="PR domain zinc finger protein"/>
    <property type="match status" value="1"/>
</dbReference>
<feature type="compositionally biased region" description="Polar residues" evidence="20">
    <location>
        <begin position="429"/>
        <end position="447"/>
    </location>
</feature>
<keyword evidence="24" id="KW-1185">Reference proteome</keyword>
<evidence type="ECO:0000256" key="3">
    <source>
        <dbReference type="ARBA" id="ARBA00022460"/>
    </source>
</evidence>
<dbReference type="OrthoDB" id="7327383at2759"/>
<dbReference type="Proteomes" id="UP000478052">
    <property type="component" value="Unassembled WGS sequence"/>
</dbReference>
<dbReference type="GO" id="GO:0008170">
    <property type="term" value="F:N-methyltransferase activity"/>
    <property type="evidence" value="ECO:0007669"/>
    <property type="project" value="UniProtKB-ARBA"/>
</dbReference>
<evidence type="ECO:0000313" key="23">
    <source>
        <dbReference type="EMBL" id="KAF0771307.1"/>
    </source>
</evidence>
<keyword evidence="8" id="KW-0862">Zinc</keyword>
<dbReference type="InterPro" id="IPR031311">
    <property type="entry name" value="CHIT_BIND_RR_consensus"/>
</dbReference>
<feature type="region of interest" description="Disordered" evidence="20">
    <location>
        <begin position="220"/>
        <end position="252"/>
    </location>
</feature>
<dbReference type="GO" id="GO:0045087">
    <property type="term" value="P:innate immune response"/>
    <property type="evidence" value="ECO:0007669"/>
    <property type="project" value="UniProtKB-KW"/>
</dbReference>
<keyword evidence="7 18" id="KW-0863">Zinc-finger</keyword>
<keyword evidence="11" id="KW-0238">DNA-binding</keyword>
<dbReference type="FunFam" id="3.30.160.60:FF:000446">
    <property type="entry name" value="Zinc finger protein"/>
    <property type="match status" value="1"/>
</dbReference>
<dbReference type="FunFam" id="3.30.160.60:FF:000262">
    <property type="entry name" value="PR domain zinc finger protein 1"/>
    <property type="match status" value="1"/>
</dbReference>
<gene>
    <name evidence="23" type="ORF">FWK35_00003848</name>
</gene>
<feature type="domain" description="C2H2-type" evidence="21">
    <location>
        <begin position="694"/>
        <end position="721"/>
    </location>
</feature>
<evidence type="ECO:0000313" key="24">
    <source>
        <dbReference type="Proteomes" id="UP000478052"/>
    </source>
</evidence>
<dbReference type="FunFam" id="3.30.160.60:FF:001272">
    <property type="entry name" value="Zinc finger protein 683"/>
    <property type="match status" value="1"/>
</dbReference>
<keyword evidence="6" id="KW-0677">Repeat</keyword>
<dbReference type="InterPro" id="IPR001214">
    <property type="entry name" value="SET_dom"/>
</dbReference>
<dbReference type="GO" id="GO:0001227">
    <property type="term" value="F:DNA-binding transcription repressor activity, RNA polymerase II-specific"/>
    <property type="evidence" value="ECO:0007669"/>
    <property type="project" value="InterPro"/>
</dbReference>
<dbReference type="GO" id="GO:0008276">
    <property type="term" value="F:protein methyltransferase activity"/>
    <property type="evidence" value="ECO:0007669"/>
    <property type="project" value="UniProtKB-ARBA"/>
</dbReference>
<evidence type="ECO:0000256" key="15">
    <source>
        <dbReference type="ARBA" id="ARBA00074461"/>
    </source>
</evidence>
<keyword evidence="5" id="KW-0479">Metal-binding</keyword>
<evidence type="ECO:0000256" key="10">
    <source>
        <dbReference type="ARBA" id="ARBA00023015"/>
    </source>
</evidence>
<evidence type="ECO:0000259" key="21">
    <source>
        <dbReference type="PROSITE" id="PS50157"/>
    </source>
</evidence>
<dbReference type="PANTHER" id="PTHR16515:SF59">
    <property type="entry name" value="PR DOMAIN ZINC FINGER PROTEIN 1"/>
    <property type="match status" value="1"/>
</dbReference>
<evidence type="ECO:0000256" key="20">
    <source>
        <dbReference type="SAM" id="MobiDB-lite"/>
    </source>
</evidence>
<feature type="region of interest" description="Disordered" evidence="20">
    <location>
        <begin position="576"/>
        <end position="628"/>
    </location>
</feature>
<feature type="compositionally biased region" description="Low complexity" evidence="20">
    <location>
        <begin position="585"/>
        <end position="604"/>
    </location>
</feature>
<dbReference type="GO" id="GO:0005634">
    <property type="term" value="C:nucleus"/>
    <property type="evidence" value="ECO:0007669"/>
    <property type="project" value="UniProtKB-SubCell"/>
</dbReference>
<dbReference type="InterPro" id="IPR036236">
    <property type="entry name" value="Znf_C2H2_sf"/>
</dbReference>
<dbReference type="AlphaFoldDB" id="A0A6G0ZJH2"/>
<dbReference type="GO" id="GO:0045165">
    <property type="term" value="P:cell fate commitment"/>
    <property type="evidence" value="ECO:0007669"/>
    <property type="project" value="TreeGrafter"/>
</dbReference>
<dbReference type="GO" id="GO:0000978">
    <property type="term" value="F:RNA polymerase II cis-regulatory region sequence-specific DNA binding"/>
    <property type="evidence" value="ECO:0007669"/>
    <property type="project" value="TreeGrafter"/>
</dbReference>
<dbReference type="InterPro" id="IPR044413">
    <property type="entry name" value="PRDM1_PR-SET"/>
</dbReference>